<evidence type="ECO:0000313" key="3">
    <source>
        <dbReference type="Proteomes" id="UP000190625"/>
    </source>
</evidence>
<dbReference type="EMBL" id="FUWM01000021">
    <property type="protein sequence ID" value="SJZ94932.1"/>
    <property type="molecule type" value="Genomic_DNA"/>
</dbReference>
<dbReference type="InterPro" id="IPR037522">
    <property type="entry name" value="HD_GYP_dom"/>
</dbReference>
<dbReference type="RefSeq" id="WP_078810746.1">
    <property type="nucleotide sequence ID" value="NZ_FUWM01000021.1"/>
</dbReference>
<dbReference type="PANTHER" id="PTHR43155">
    <property type="entry name" value="CYCLIC DI-GMP PHOSPHODIESTERASE PA4108-RELATED"/>
    <property type="match status" value="1"/>
</dbReference>
<feature type="domain" description="HD-GYP" evidence="1">
    <location>
        <begin position="116"/>
        <end position="313"/>
    </location>
</feature>
<dbReference type="InterPro" id="IPR003607">
    <property type="entry name" value="HD/PDEase_dom"/>
</dbReference>
<dbReference type="CDD" id="cd00077">
    <property type="entry name" value="HDc"/>
    <property type="match status" value="1"/>
</dbReference>
<dbReference type="AlphaFoldDB" id="A0A1T4PTR6"/>
<reference evidence="3" key="1">
    <citation type="submission" date="2017-02" db="EMBL/GenBank/DDBJ databases">
        <authorList>
            <person name="Varghese N."/>
            <person name="Submissions S."/>
        </authorList>
    </citation>
    <scope>NUCLEOTIDE SEQUENCE [LARGE SCALE GENOMIC DNA]</scope>
    <source>
        <strain evidence="3">ATCC BAA-73</strain>
    </source>
</reference>
<proteinExistence type="predicted"/>
<accession>A0A1T4PTR6</accession>
<dbReference type="PROSITE" id="PS51832">
    <property type="entry name" value="HD_GYP"/>
    <property type="match status" value="1"/>
</dbReference>
<evidence type="ECO:0000259" key="1">
    <source>
        <dbReference type="PROSITE" id="PS51832"/>
    </source>
</evidence>
<sequence length="362" mass="41354">MEILSKVADVTPGVVLSKPIYDSAGRVLLKKGSKLNKRYINKLKKLGIKHIYIKNITDTKTINQKFEEKERRELIPEEVKKEAVVIARNCVKKTNIAESTILGKKQVIKLIENIVKQISNKDEIFQSLKDMRLLEDEIFFHLVNVTTLSLVIGNKLGYDQERLNNLGIGAFLHDIGKLGVYANILNKSGNLTDDEFEEVKRHTNYGYKILDKQDDIPQISAQIAYQHHERCDGSGYPKGLTKRFIYEEARIVAIVDVFDAMINDRVYRNGIKVKEVIEYLYTRITLNKLDKELVTLFLDIITPYPLGTKVKLNIGCEAVVVKVNKNAKLCPKVKVLNLNGIDREFEIDLSKKTNINIIDIIQ</sequence>
<dbReference type="STRING" id="142842.SAMN02745118_02313"/>
<dbReference type="SUPFAM" id="SSF109604">
    <property type="entry name" value="HD-domain/PDEase-like"/>
    <property type="match status" value="1"/>
</dbReference>
<evidence type="ECO:0000313" key="2">
    <source>
        <dbReference type="EMBL" id="SJZ94932.1"/>
    </source>
</evidence>
<organism evidence="2 3">
    <name type="scientific">Selenihalanaerobacter shriftii</name>
    <dbReference type="NCBI Taxonomy" id="142842"/>
    <lineage>
        <taxon>Bacteria</taxon>
        <taxon>Bacillati</taxon>
        <taxon>Bacillota</taxon>
        <taxon>Clostridia</taxon>
        <taxon>Halanaerobiales</taxon>
        <taxon>Halobacteroidaceae</taxon>
        <taxon>Selenihalanaerobacter</taxon>
    </lineage>
</organism>
<protein>
    <submittedName>
        <fullName evidence="2">HD-GYP domain, c-di-GMP phosphodiesterase class II (Or its inactivated variant)</fullName>
    </submittedName>
</protein>
<keyword evidence="3" id="KW-1185">Reference proteome</keyword>
<dbReference type="Proteomes" id="UP000190625">
    <property type="component" value="Unassembled WGS sequence"/>
</dbReference>
<dbReference type="OrthoDB" id="9804747at2"/>
<name>A0A1T4PTR6_9FIRM</name>
<dbReference type="Gene3D" id="1.10.3210.10">
    <property type="entry name" value="Hypothetical protein af1432"/>
    <property type="match status" value="1"/>
</dbReference>
<dbReference type="SMART" id="SM00471">
    <property type="entry name" value="HDc"/>
    <property type="match status" value="1"/>
</dbReference>
<gene>
    <name evidence="2" type="ORF">SAMN02745118_02313</name>
</gene>
<dbReference type="PANTHER" id="PTHR43155:SF2">
    <property type="entry name" value="CYCLIC DI-GMP PHOSPHODIESTERASE PA4108"/>
    <property type="match status" value="1"/>
</dbReference>
<dbReference type="Pfam" id="PF13487">
    <property type="entry name" value="HD_5"/>
    <property type="match status" value="1"/>
</dbReference>